<dbReference type="SMART" id="SM00052">
    <property type="entry name" value="EAL"/>
    <property type="match status" value="1"/>
</dbReference>
<dbReference type="InterPro" id="IPR013656">
    <property type="entry name" value="PAS_4"/>
</dbReference>
<dbReference type="Pfam" id="PF08448">
    <property type="entry name" value="PAS_4"/>
    <property type="match status" value="1"/>
</dbReference>
<dbReference type="InterPro" id="IPR029787">
    <property type="entry name" value="Nucleotide_cyclase"/>
</dbReference>
<keyword evidence="1" id="KW-1133">Transmembrane helix</keyword>
<dbReference type="CDD" id="cd01949">
    <property type="entry name" value="GGDEF"/>
    <property type="match status" value="1"/>
</dbReference>
<comment type="caution">
    <text evidence="5">The sequence shown here is derived from an EMBL/GenBank/DDBJ whole genome shotgun (WGS) entry which is preliminary data.</text>
</comment>
<protein>
    <submittedName>
        <fullName evidence="5">EAL domain-containing protein</fullName>
    </submittedName>
</protein>
<evidence type="ECO:0000259" key="2">
    <source>
        <dbReference type="PROSITE" id="PS50113"/>
    </source>
</evidence>
<name>A0A4Q9GX01_9BURK</name>
<dbReference type="Gene3D" id="3.30.450.20">
    <property type="entry name" value="PAS domain"/>
    <property type="match status" value="1"/>
</dbReference>
<dbReference type="Gene3D" id="3.20.20.450">
    <property type="entry name" value="EAL domain"/>
    <property type="match status" value="1"/>
</dbReference>
<evidence type="ECO:0000256" key="1">
    <source>
        <dbReference type="SAM" id="Phobius"/>
    </source>
</evidence>
<evidence type="ECO:0000259" key="4">
    <source>
        <dbReference type="PROSITE" id="PS50887"/>
    </source>
</evidence>
<dbReference type="PROSITE" id="PS50883">
    <property type="entry name" value="EAL"/>
    <property type="match status" value="1"/>
</dbReference>
<keyword evidence="6" id="KW-1185">Reference proteome</keyword>
<dbReference type="PANTHER" id="PTHR44757">
    <property type="entry name" value="DIGUANYLATE CYCLASE DGCP"/>
    <property type="match status" value="1"/>
</dbReference>
<sequence length="803" mass="88621">MPLSSTPRDLSVAPAPTSWLERLKAAYDLVHTSEAFDGPQARYFRARQIQSVLRLLPLVLLGNAVNCVAIIALFWEQVQPYWLVAWGIFVIGGLSLGSTIWRGMLRGGGRPWASRKALNVLTLQVSLYAVAWASMPVGLFQVADHPSQMLIATVVVGMLCAGGFILSPHVEAAGTYVLMIAVAAGIGLWRSQYATYFAIWGVLFIYAATMLAMVVSSARVFMSRVRADAEAERQAQLVDLLLKDFEEHASDWLWEVGADGRLRHVSARLAHSLQTTDRELQRLPFADFLRQRMPLQLADAADAHELLARCLKRPVSFKELELPLQVGHEVRWCSLTAKPLHDEQGQHVGWRGVGSDITLAHRAREELARLANVDSLTGLANRYCFGRELQDALLRAREEAREYALLFIDLDNFKTINDSLGHAIGDKLLRHVGARLKTLGPTGSVLARLGGDEFALLVPKGGDDLWVDDLARKILTAISEPFQLDEVQVSAKTSVGIACFPRDGRDPDHLLKRADLALYAAKAAGRNTSRFFDPVLEESANTRVRLQQELGVALAKEQFEVMYQPQVNVRTGQVSGFEALVRWQHAERGLISPGDFIPVAEETGQIVPLGTWVLRQSCMEATRWPAHLKVAVNLSAVQFRSTSVVDLVEQALADSGLPASRLELEITESALIDDHDGAQATLMALRERGVRVALDDFGTGYSSLAYLRRFSMDKLKIDGMFVRHLATDMDAQAVVTAIISLAKALRLTTTAECVETAEQLELLRALGCDDIQGYLMARPLHAGQVPEFLGRENLMSVMHHGAR</sequence>
<feature type="domain" description="GGDEF" evidence="4">
    <location>
        <begin position="401"/>
        <end position="534"/>
    </location>
</feature>
<dbReference type="SUPFAM" id="SSF55785">
    <property type="entry name" value="PYP-like sensor domain (PAS domain)"/>
    <property type="match status" value="1"/>
</dbReference>
<proteinExistence type="predicted"/>
<dbReference type="SUPFAM" id="SSF55073">
    <property type="entry name" value="Nucleotide cyclase"/>
    <property type="match status" value="1"/>
</dbReference>
<evidence type="ECO:0000313" key="6">
    <source>
        <dbReference type="Proteomes" id="UP000292120"/>
    </source>
</evidence>
<dbReference type="Pfam" id="PF00990">
    <property type="entry name" value="GGDEF"/>
    <property type="match status" value="1"/>
</dbReference>
<feature type="transmembrane region" description="Helical" evidence="1">
    <location>
        <begin position="52"/>
        <end position="75"/>
    </location>
</feature>
<feature type="domain" description="PAC" evidence="2">
    <location>
        <begin position="313"/>
        <end position="369"/>
    </location>
</feature>
<dbReference type="Gene3D" id="3.30.70.270">
    <property type="match status" value="1"/>
</dbReference>
<gene>
    <name evidence="5" type="ORF">EYS42_10385</name>
</gene>
<dbReference type="InterPro" id="IPR000700">
    <property type="entry name" value="PAS-assoc_C"/>
</dbReference>
<evidence type="ECO:0000259" key="3">
    <source>
        <dbReference type="PROSITE" id="PS50883"/>
    </source>
</evidence>
<dbReference type="Proteomes" id="UP000292120">
    <property type="component" value="Unassembled WGS sequence"/>
</dbReference>
<feature type="domain" description="EAL" evidence="3">
    <location>
        <begin position="543"/>
        <end position="793"/>
    </location>
</feature>
<dbReference type="AlphaFoldDB" id="A0A4Q9GX01"/>
<evidence type="ECO:0000313" key="5">
    <source>
        <dbReference type="EMBL" id="TBO30107.1"/>
    </source>
</evidence>
<feature type="transmembrane region" description="Helical" evidence="1">
    <location>
        <begin position="147"/>
        <end position="166"/>
    </location>
</feature>
<dbReference type="InterPro" id="IPR001633">
    <property type="entry name" value="EAL_dom"/>
</dbReference>
<reference evidence="5 6" key="1">
    <citation type="submission" date="2019-02" db="EMBL/GenBank/DDBJ databases">
        <title>Aquabacterium sp. strain KMB7.</title>
        <authorList>
            <person name="Chen W.-M."/>
        </authorList>
    </citation>
    <scope>NUCLEOTIDE SEQUENCE [LARGE SCALE GENOMIC DNA]</scope>
    <source>
        <strain evidence="5 6">KMB7</strain>
    </source>
</reference>
<dbReference type="SUPFAM" id="SSF141868">
    <property type="entry name" value="EAL domain-like"/>
    <property type="match status" value="1"/>
</dbReference>
<dbReference type="PANTHER" id="PTHR44757:SF2">
    <property type="entry name" value="BIOFILM ARCHITECTURE MAINTENANCE PROTEIN MBAA"/>
    <property type="match status" value="1"/>
</dbReference>
<dbReference type="PROSITE" id="PS50113">
    <property type="entry name" value="PAC"/>
    <property type="match status" value="1"/>
</dbReference>
<dbReference type="InterPro" id="IPR035965">
    <property type="entry name" value="PAS-like_dom_sf"/>
</dbReference>
<accession>A0A4Q9GX01</accession>
<organism evidence="5 6">
    <name type="scientific">Aquabacterium lacunae</name>
    <dbReference type="NCBI Taxonomy" id="2528630"/>
    <lineage>
        <taxon>Bacteria</taxon>
        <taxon>Pseudomonadati</taxon>
        <taxon>Pseudomonadota</taxon>
        <taxon>Betaproteobacteria</taxon>
        <taxon>Burkholderiales</taxon>
        <taxon>Aquabacterium</taxon>
    </lineage>
</organism>
<dbReference type="RefSeq" id="WP_130968101.1">
    <property type="nucleotide sequence ID" value="NZ_SIXI01000004.1"/>
</dbReference>
<dbReference type="CDD" id="cd00130">
    <property type="entry name" value="PAS"/>
    <property type="match status" value="1"/>
</dbReference>
<dbReference type="OrthoDB" id="9813903at2"/>
<dbReference type="EMBL" id="SIXI01000004">
    <property type="protein sequence ID" value="TBO30107.1"/>
    <property type="molecule type" value="Genomic_DNA"/>
</dbReference>
<dbReference type="InterPro" id="IPR000160">
    <property type="entry name" value="GGDEF_dom"/>
</dbReference>
<dbReference type="InterPro" id="IPR052155">
    <property type="entry name" value="Biofilm_reg_signaling"/>
</dbReference>
<keyword evidence="1" id="KW-0472">Membrane</keyword>
<dbReference type="NCBIfam" id="TIGR00254">
    <property type="entry name" value="GGDEF"/>
    <property type="match status" value="1"/>
</dbReference>
<dbReference type="Pfam" id="PF00563">
    <property type="entry name" value="EAL"/>
    <property type="match status" value="1"/>
</dbReference>
<dbReference type="PROSITE" id="PS50887">
    <property type="entry name" value="GGDEF"/>
    <property type="match status" value="1"/>
</dbReference>
<dbReference type="SMART" id="SM00267">
    <property type="entry name" value="GGDEF"/>
    <property type="match status" value="1"/>
</dbReference>
<dbReference type="CDD" id="cd01948">
    <property type="entry name" value="EAL"/>
    <property type="match status" value="1"/>
</dbReference>
<keyword evidence="1" id="KW-0812">Transmembrane</keyword>
<feature type="transmembrane region" description="Helical" evidence="1">
    <location>
        <begin position="81"/>
        <end position="105"/>
    </location>
</feature>
<dbReference type="InterPro" id="IPR043128">
    <property type="entry name" value="Rev_trsase/Diguanyl_cyclase"/>
</dbReference>
<feature type="transmembrane region" description="Helical" evidence="1">
    <location>
        <begin position="197"/>
        <end position="216"/>
    </location>
</feature>
<dbReference type="InterPro" id="IPR000014">
    <property type="entry name" value="PAS"/>
</dbReference>
<feature type="transmembrane region" description="Helical" evidence="1">
    <location>
        <begin position="117"/>
        <end position="135"/>
    </location>
</feature>
<dbReference type="InterPro" id="IPR035919">
    <property type="entry name" value="EAL_sf"/>
</dbReference>